<keyword evidence="3" id="KW-1185">Reference proteome</keyword>
<feature type="compositionally biased region" description="Polar residues" evidence="1">
    <location>
        <begin position="57"/>
        <end position="95"/>
    </location>
</feature>
<proteinExistence type="predicted"/>
<gene>
    <name evidence="2" type="ORF">CesoFtcFv8_007060</name>
</gene>
<feature type="region of interest" description="Disordered" evidence="1">
    <location>
        <begin position="55"/>
        <end position="113"/>
    </location>
</feature>
<sequence>MSLGDRKGCRRGASEAREEVQDVVWRADSSRRRAPSLCGCLTASSRPDRIAHHVSTAGETATAPVSTPGDRSQNISQSAAETRGSLTRVTGTTFTKYHMRGTGLRGRTAQRDR</sequence>
<dbReference type="EMBL" id="JAULUE010002051">
    <property type="protein sequence ID" value="KAK5901730.1"/>
    <property type="molecule type" value="Genomic_DNA"/>
</dbReference>
<comment type="caution">
    <text evidence="2">The sequence shown here is derived from an EMBL/GenBank/DDBJ whole genome shotgun (WGS) entry which is preliminary data.</text>
</comment>
<feature type="region of interest" description="Disordered" evidence="1">
    <location>
        <begin position="1"/>
        <end position="21"/>
    </location>
</feature>
<protein>
    <submittedName>
        <fullName evidence="2">Uncharacterized protein</fullName>
    </submittedName>
</protein>
<evidence type="ECO:0000313" key="3">
    <source>
        <dbReference type="Proteomes" id="UP001335648"/>
    </source>
</evidence>
<dbReference type="Proteomes" id="UP001335648">
    <property type="component" value="Unassembled WGS sequence"/>
</dbReference>
<accession>A0AAN8CDT5</accession>
<evidence type="ECO:0000256" key="1">
    <source>
        <dbReference type="SAM" id="MobiDB-lite"/>
    </source>
</evidence>
<dbReference type="AlphaFoldDB" id="A0AAN8CDT5"/>
<evidence type="ECO:0000313" key="2">
    <source>
        <dbReference type="EMBL" id="KAK5901730.1"/>
    </source>
</evidence>
<reference evidence="2 3" key="1">
    <citation type="journal article" date="2023" name="Mol. Biol. Evol.">
        <title>Genomics of Secondarily Temperate Adaptation in the Only Non-Antarctic Icefish.</title>
        <authorList>
            <person name="Rivera-Colon A.G."/>
            <person name="Rayamajhi N."/>
            <person name="Minhas B.F."/>
            <person name="Madrigal G."/>
            <person name="Bilyk K.T."/>
            <person name="Yoon V."/>
            <person name="Hune M."/>
            <person name="Gregory S."/>
            <person name="Cheng C.H.C."/>
            <person name="Catchen J.M."/>
        </authorList>
    </citation>
    <scope>NUCLEOTIDE SEQUENCE [LARGE SCALE GENOMIC DNA]</scope>
    <source>
        <strain evidence="2">JC2023a</strain>
    </source>
</reference>
<organism evidence="2 3">
    <name type="scientific">Champsocephalus esox</name>
    <name type="common">pike icefish</name>
    <dbReference type="NCBI Taxonomy" id="159716"/>
    <lineage>
        <taxon>Eukaryota</taxon>
        <taxon>Metazoa</taxon>
        <taxon>Chordata</taxon>
        <taxon>Craniata</taxon>
        <taxon>Vertebrata</taxon>
        <taxon>Euteleostomi</taxon>
        <taxon>Actinopterygii</taxon>
        <taxon>Neopterygii</taxon>
        <taxon>Teleostei</taxon>
        <taxon>Neoteleostei</taxon>
        <taxon>Acanthomorphata</taxon>
        <taxon>Eupercaria</taxon>
        <taxon>Perciformes</taxon>
        <taxon>Notothenioidei</taxon>
        <taxon>Channichthyidae</taxon>
        <taxon>Champsocephalus</taxon>
    </lineage>
</organism>
<name>A0AAN8CDT5_9TELE</name>
<feature type="compositionally biased region" description="Basic and acidic residues" evidence="1">
    <location>
        <begin position="1"/>
        <end position="20"/>
    </location>
</feature>